<proteinExistence type="predicted"/>
<accession>A0ABR2UT21</accession>
<dbReference type="Proteomes" id="UP001408356">
    <property type="component" value="Unassembled WGS sequence"/>
</dbReference>
<dbReference type="PANTHER" id="PTHR28158">
    <property type="entry name" value="37S RIBOSOMAL PROTEIN S35, MITOCHONDRIAL"/>
    <property type="match status" value="1"/>
</dbReference>
<dbReference type="InterPro" id="IPR021036">
    <property type="entry name" value="Ribosomal_mS45"/>
</dbReference>
<evidence type="ECO:0000313" key="2">
    <source>
        <dbReference type="Proteomes" id="UP001408356"/>
    </source>
</evidence>
<dbReference type="PANTHER" id="PTHR28158:SF1">
    <property type="entry name" value="SMALL RIBOSOMAL SUBUNIT PROTEIN MS45"/>
    <property type="match status" value="1"/>
</dbReference>
<sequence>MPPRISCAAVTSSTSTLCQISSAVAKAPYQQQISAAFSTTANRAYTPKARRDFWKWLTKAGAQFKRPKDRGTNYISGKNNPFTQNPQFLSRPILDDRARELIWEKIIQKGETIKAVSAELGVDINRVAAVVRLKEVEKDWVAKGKQLAIPYAKAIYSMVPTKRFRVGEQNEPLEDINELHVHPHTMKQLYWPTSESRQFTREDAAKAFHRKMLSADQRVPHPELVQMERDLLEGKNPYDAKARFNQAAAESERKAAEERVKLVQAEEQATTRINTNRFEFRFKEINAEDVGSDGRKITAVGARYGRPSYDRVKGAVKIPTSVP</sequence>
<organism evidence="1 2">
    <name type="scientific">Seiridium unicorne</name>
    <dbReference type="NCBI Taxonomy" id="138068"/>
    <lineage>
        <taxon>Eukaryota</taxon>
        <taxon>Fungi</taxon>
        <taxon>Dikarya</taxon>
        <taxon>Ascomycota</taxon>
        <taxon>Pezizomycotina</taxon>
        <taxon>Sordariomycetes</taxon>
        <taxon>Xylariomycetidae</taxon>
        <taxon>Amphisphaeriales</taxon>
        <taxon>Sporocadaceae</taxon>
        <taxon>Seiridium</taxon>
    </lineage>
</organism>
<dbReference type="Pfam" id="PF12298">
    <property type="entry name" value="Bot1p"/>
    <property type="match status" value="1"/>
</dbReference>
<reference evidence="1 2" key="1">
    <citation type="journal article" date="2024" name="J. Plant Pathol.">
        <title>Sequence and assembly of the genome of Seiridium unicorne, isolate CBS 538.82, causal agent of cypress canker disease.</title>
        <authorList>
            <person name="Scali E."/>
            <person name="Rocca G.D."/>
            <person name="Danti R."/>
            <person name="Garbelotto M."/>
            <person name="Barberini S."/>
            <person name="Baroncelli R."/>
            <person name="Emiliani G."/>
        </authorList>
    </citation>
    <scope>NUCLEOTIDE SEQUENCE [LARGE SCALE GENOMIC DNA]</scope>
    <source>
        <strain evidence="1 2">BM-138-508</strain>
    </source>
</reference>
<dbReference type="EMBL" id="JARVKF010000398">
    <property type="protein sequence ID" value="KAK9417479.1"/>
    <property type="molecule type" value="Genomic_DNA"/>
</dbReference>
<protein>
    <submittedName>
        <fullName evidence="1">Eukaryotic mitochondrial regulator protein-domain-containing protein</fullName>
    </submittedName>
</protein>
<evidence type="ECO:0000313" key="1">
    <source>
        <dbReference type="EMBL" id="KAK9417479.1"/>
    </source>
</evidence>
<comment type="caution">
    <text evidence="1">The sequence shown here is derived from an EMBL/GenBank/DDBJ whole genome shotgun (WGS) entry which is preliminary data.</text>
</comment>
<keyword evidence="2" id="KW-1185">Reference proteome</keyword>
<name>A0ABR2UT21_9PEZI</name>
<gene>
    <name evidence="1" type="ORF">SUNI508_08839</name>
</gene>